<dbReference type="EMBL" id="NJHN03000036">
    <property type="protein sequence ID" value="KAH9422704.1"/>
    <property type="molecule type" value="Genomic_DNA"/>
</dbReference>
<evidence type="ECO:0000313" key="3">
    <source>
        <dbReference type="Proteomes" id="UP000887458"/>
    </source>
</evidence>
<gene>
    <name evidence="2" type="ORF">DERP_003381</name>
</gene>
<evidence type="ECO:0000313" key="2">
    <source>
        <dbReference type="EMBL" id="KAH9422704.1"/>
    </source>
</evidence>
<accession>A0ABQ8JJC5</accession>
<feature type="compositionally biased region" description="Basic and acidic residues" evidence="1">
    <location>
        <begin position="365"/>
        <end position="382"/>
    </location>
</feature>
<reference evidence="2 3" key="2">
    <citation type="journal article" date="2022" name="Mol. Biol. Evol.">
        <title>Comparative Genomics Reveals Insights into the Divergent Evolution of Astigmatic Mites and Household Pest Adaptations.</title>
        <authorList>
            <person name="Xiong Q."/>
            <person name="Wan A.T."/>
            <person name="Liu X."/>
            <person name="Fung C.S."/>
            <person name="Xiao X."/>
            <person name="Malainual N."/>
            <person name="Hou J."/>
            <person name="Wang L."/>
            <person name="Wang M."/>
            <person name="Yang K.Y."/>
            <person name="Cui Y."/>
            <person name="Leung E.L."/>
            <person name="Nong W."/>
            <person name="Shin S.K."/>
            <person name="Au S.W."/>
            <person name="Jeong K.Y."/>
            <person name="Chew F.T."/>
            <person name="Hui J.H."/>
            <person name="Leung T.F."/>
            <person name="Tungtrongchitr A."/>
            <person name="Zhong N."/>
            <person name="Liu Z."/>
            <person name="Tsui S.K."/>
        </authorList>
    </citation>
    <scope>NUCLEOTIDE SEQUENCE [LARGE SCALE GENOMIC DNA]</scope>
    <source>
        <strain evidence="2">Derp</strain>
    </source>
</reference>
<comment type="caution">
    <text evidence="2">The sequence shown here is derived from an EMBL/GenBank/DDBJ whole genome shotgun (WGS) entry which is preliminary data.</text>
</comment>
<organism evidence="2 3">
    <name type="scientific">Dermatophagoides pteronyssinus</name>
    <name type="common">European house dust mite</name>
    <dbReference type="NCBI Taxonomy" id="6956"/>
    <lineage>
        <taxon>Eukaryota</taxon>
        <taxon>Metazoa</taxon>
        <taxon>Ecdysozoa</taxon>
        <taxon>Arthropoda</taxon>
        <taxon>Chelicerata</taxon>
        <taxon>Arachnida</taxon>
        <taxon>Acari</taxon>
        <taxon>Acariformes</taxon>
        <taxon>Sarcoptiformes</taxon>
        <taxon>Astigmata</taxon>
        <taxon>Psoroptidia</taxon>
        <taxon>Analgoidea</taxon>
        <taxon>Pyroglyphidae</taxon>
        <taxon>Dermatophagoidinae</taxon>
        <taxon>Dermatophagoides</taxon>
    </lineage>
</organism>
<name>A0ABQ8JJC5_DERPT</name>
<evidence type="ECO:0000256" key="1">
    <source>
        <dbReference type="SAM" id="MobiDB-lite"/>
    </source>
</evidence>
<dbReference type="Proteomes" id="UP000887458">
    <property type="component" value="Unassembled WGS sequence"/>
</dbReference>
<feature type="compositionally biased region" description="Low complexity" evidence="1">
    <location>
        <begin position="353"/>
        <end position="363"/>
    </location>
</feature>
<keyword evidence="3" id="KW-1185">Reference proteome</keyword>
<feature type="region of interest" description="Disordered" evidence="1">
    <location>
        <begin position="353"/>
        <end position="382"/>
    </location>
</feature>
<sequence>MSSSSPSSVSKLSGTSVTNVIPAKPSESNNENDLSHPLFHMAIVRRLKEKIPIINRMQIFVENNYGRIKSSSNMISIVIGKVENGVNLFAIKIVHYVPRKPVELIDKMACYGLDMIDKRLRQMFELSIIVSDNVVQIPMAIGHQYTQLITINGFYDKLNQFLLSLESKLEYLMPLPEPHHQKDDQKDVKTIIDLLWRFIQHLNEHLKHYVKGHIFIIRMITIVDRFKPGFIKLPFVSTQSLTNDKKVIKSDVSNNVIEKNSIEMISINNDSSKSNDQQTNNKSKLSTNNIVEIKSTKPTEIEQFKDQVTAVVDQIVSNSTMMMDKKIDNQITVNHHLNGHNNDLINVANNNIQQQQQQQQNENKSAIKDYEKVNDTKNHSKD</sequence>
<proteinExistence type="predicted"/>
<reference evidence="2 3" key="1">
    <citation type="journal article" date="2018" name="J. Allergy Clin. Immunol.">
        <title>High-quality assembly of Dermatophagoides pteronyssinus genome and transcriptome reveals a wide range of novel allergens.</title>
        <authorList>
            <person name="Liu X.Y."/>
            <person name="Yang K.Y."/>
            <person name="Wang M.Q."/>
            <person name="Kwok J.S."/>
            <person name="Zeng X."/>
            <person name="Yang Z."/>
            <person name="Xiao X.J."/>
            <person name="Lau C.P."/>
            <person name="Li Y."/>
            <person name="Huang Z.M."/>
            <person name="Ba J.G."/>
            <person name="Yim A.K."/>
            <person name="Ouyang C.Y."/>
            <person name="Ngai S.M."/>
            <person name="Chan T.F."/>
            <person name="Leung E.L."/>
            <person name="Liu L."/>
            <person name="Liu Z.G."/>
            <person name="Tsui S.K."/>
        </authorList>
    </citation>
    <scope>NUCLEOTIDE SEQUENCE [LARGE SCALE GENOMIC DNA]</scope>
    <source>
        <strain evidence="2">Derp</strain>
    </source>
</reference>
<protein>
    <submittedName>
        <fullName evidence="2">Uncharacterized protein</fullName>
    </submittedName>
</protein>